<dbReference type="AlphaFoldDB" id="A0A803LM03"/>
<reference evidence="9" key="1">
    <citation type="journal article" date="2017" name="Nature">
        <title>The genome of Chenopodium quinoa.</title>
        <authorList>
            <person name="Jarvis D.E."/>
            <person name="Ho Y.S."/>
            <person name="Lightfoot D.J."/>
            <person name="Schmoeckel S.M."/>
            <person name="Li B."/>
            <person name="Borm T.J.A."/>
            <person name="Ohyanagi H."/>
            <person name="Mineta K."/>
            <person name="Michell C.T."/>
            <person name="Saber N."/>
            <person name="Kharbatia N.M."/>
            <person name="Rupper R.R."/>
            <person name="Sharp A.R."/>
            <person name="Dally N."/>
            <person name="Boughton B.A."/>
            <person name="Woo Y.H."/>
            <person name="Gao G."/>
            <person name="Schijlen E.G.W.M."/>
            <person name="Guo X."/>
            <person name="Momin A.A."/>
            <person name="Negrao S."/>
            <person name="Al-Babili S."/>
            <person name="Gehring C."/>
            <person name="Roessner U."/>
            <person name="Jung C."/>
            <person name="Murphy K."/>
            <person name="Arold S.T."/>
            <person name="Gojobori T."/>
            <person name="van der Linden C.G."/>
            <person name="van Loo E.N."/>
            <person name="Jellen E.N."/>
            <person name="Maughan P.J."/>
            <person name="Tester M."/>
        </authorList>
    </citation>
    <scope>NUCLEOTIDE SEQUENCE [LARGE SCALE GENOMIC DNA]</scope>
    <source>
        <strain evidence="9">cv. PI 614886</strain>
    </source>
</reference>
<evidence type="ECO:0000256" key="1">
    <source>
        <dbReference type="ARBA" id="ARBA00001946"/>
    </source>
</evidence>
<proteinExistence type="inferred from homology"/>
<evidence type="ECO:0000256" key="7">
    <source>
        <dbReference type="ARBA" id="ARBA00023679"/>
    </source>
</evidence>
<comment type="cofactor">
    <cofactor evidence="2">
        <name>Zn(2+)</name>
        <dbReference type="ChEBI" id="CHEBI:29105"/>
    </cofactor>
</comment>
<dbReference type="PANTHER" id="PTHR42904">
    <property type="entry name" value="NUDIX HYDROLASE, NUDC SUBFAMILY"/>
    <property type="match status" value="1"/>
</dbReference>
<dbReference type="GO" id="GO:0046872">
    <property type="term" value="F:metal ion binding"/>
    <property type="evidence" value="ECO:0007669"/>
    <property type="project" value="UniProtKB-KW"/>
</dbReference>
<evidence type="ECO:0000313" key="9">
    <source>
        <dbReference type="EnsemblPlants" id="AUR62015314-RA:cds"/>
    </source>
</evidence>
<dbReference type="InterPro" id="IPR000086">
    <property type="entry name" value="NUDIX_hydrolase_dom"/>
</dbReference>
<comment type="catalytic activity">
    <reaction evidence="7">
        <text>a 5'-end NAD(+)-phospho-ribonucleoside in mRNA + H2O = a 5'-end phospho-adenosine-phospho-ribonucleoside in mRNA + beta-nicotinamide D-ribonucleotide + 2 H(+)</text>
        <dbReference type="Rhea" id="RHEA:60876"/>
        <dbReference type="Rhea" id="RHEA-COMP:15698"/>
        <dbReference type="Rhea" id="RHEA-COMP:15719"/>
        <dbReference type="ChEBI" id="CHEBI:14649"/>
        <dbReference type="ChEBI" id="CHEBI:15377"/>
        <dbReference type="ChEBI" id="CHEBI:15378"/>
        <dbReference type="ChEBI" id="CHEBI:144029"/>
        <dbReference type="ChEBI" id="CHEBI:144051"/>
    </reaction>
    <physiologicalReaction direction="left-to-right" evidence="7">
        <dbReference type="Rhea" id="RHEA:60877"/>
    </physiologicalReaction>
</comment>
<dbReference type="Proteomes" id="UP000596660">
    <property type="component" value="Unplaced"/>
</dbReference>
<dbReference type="InterPro" id="IPR015797">
    <property type="entry name" value="NUDIX_hydrolase-like_dom_sf"/>
</dbReference>
<name>A0A803LM03_CHEQI</name>
<feature type="domain" description="Nudix hydrolase" evidence="8">
    <location>
        <begin position="35"/>
        <end position="226"/>
    </location>
</feature>
<dbReference type="InterPro" id="IPR050241">
    <property type="entry name" value="NAD-cap_RNA_hydrolase_NudC"/>
</dbReference>
<reference evidence="9" key="2">
    <citation type="submission" date="2021-03" db="UniProtKB">
        <authorList>
            <consortium name="EnsemblPlants"/>
        </authorList>
    </citation>
    <scope>IDENTIFICATION</scope>
</reference>
<dbReference type="GO" id="GO:0019677">
    <property type="term" value="P:NAD+ catabolic process"/>
    <property type="evidence" value="ECO:0007669"/>
    <property type="project" value="TreeGrafter"/>
</dbReference>
<dbReference type="InterPro" id="IPR015422">
    <property type="entry name" value="PyrdxlP-dep_Trfase_small"/>
</dbReference>
<keyword evidence="5" id="KW-0378">Hydrolase</keyword>
<dbReference type="SUPFAM" id="SSF55811">
    <property type="entry name" value="Nudix"/>
    <property type="match status" value="1"/>
</dbReference>
<dbReference type="Gene3D" id="3.90.79.20">
    <property type="match status" value="1"/>
</dbReference>
<dbReference type="PANTHER" id="PTHR42904:SF6">
    <property type="entry name" value="NAD-CAPPED RNA HYDROLASE NUDT12"/>
    <property type="match status" value="1"/>
</dbReference>
<evidence type="ECO:0000256" key="6">
    <source>
        <dbReference type="ARBA" id="ARBA00022842"/>
    </source>
</evidence>
<sequence>MKARDHYFSNSEVVAGDELESAKSANVSSEEKDDWVFDGVETLLFNLPYYEHGYGYLCKKQLGVTKPISMAGPSAVDFQKTREFEKSRALLEWHGTSRFCGQCGSKTIPREAGKRVQCSNELCKRRIYPRVDPPGESLEEAVRRETSEETRIEVGEVVYHSSQPWPVGPSSMPCQLMVGFFAYERSLEITVDKDELEGMMPSGIAEKISRKLLHYLNMRRHKKQLLPSDRYFLNSEVVAEDELEFVKFANVSGEAKDAWVFDGVETLRFNLPYYEHGYGPYLGVSETFKANMNEKKLNLGVGAYRTEEIRPCVLNVVKKVVYWKDEFGFMLADILKQNKVNDSGMRFDPGVRTVDFDRFIAEYENDHTSCSLSTLINFTATEEEIEEALYRI</sequence>
<evidence type="ECO:0000259" key="8">
    <source>
        <dbReference type="PROSITE" id="PS51462"/>
    </source>
</evidence>
<evidence type="ECO:0000256" key="4">
    <source>
        <dbReference type="ARBA" id="ARBA00022723"/>
    </source>
</evidence>
<evidence type="ECO:0000313" key="10">
    <source>
        <dbReference type="Proteomes" id="UP000596660"/>
    </source>
</evidence>
<dbReference type="EnsemblPlants" id="AUR62015314-RA">
    <property type="protein sequence ID" value="AUR62015314-RA:cds"/>
    <property type="gene ID" value="AUR62015314"/>
</dbReference>
<dbReference type="GO" id="GO:0005829">
    <property type="term" value="C:cytosol"/>
    <property type="evidence" value="ECO:0007669"/>
    <property type="project" value="TreeGrafter"/>
</dbReference>
<comment type="similarity">
    <text evidence="3">Belongs to the Nudix hydrolase family. NudC subfamily.</text>
</comment>
<dbReference type="PROSITE" id="PS51462">
    <property type="entry name" value="NUDIX"/>
    <property type="match status" value="1"/>
</dbReference>
<evidence type="ECO:0000256" key="2">
    <source>
        <dbReference type="ARBA" id="ARBA00001947"/>
    </source>
</evidence>
<accession>A0A803LM03</accession>
<keyword evidence="6" id="KW-0460">Magnesium</keyword>
<evidence type="ECO:0000256" key="5">
    <source>
        <dbReference type="ARBA" id="ARBA00022801"/>
    </source>
</evidence>
<dbReference type="GO" id="GO:0006742">
    <property type="term" value="P:NADP+ catabolic process"/>
    <property type="evidence" value="ECO:0007669"/>
    <property type="project" value="TreeGrafter"/>
</dbReference>
<dbReference type="Gramene" id="AUR62015314-RA">
    <property type="protein sequence ID" value="AUR62015314-RA:cds"/>
    <property type="gene ID" value="AUR62015314"/>
</dbReference>
<dbReference type="GO" id="GO:0035529">
    <property type="term" value="F:NADH pyrophosphatase activity"/>
    <property type="evidence" value="ECO:0007669"/>
    <property type="project" value="TreeGrafter"/>
</dbReference>
<evidence type="ECO:0000256" key="3">
    <source>
        <dbReference type="ARBA" id="ARBA00009595"/>
    </source>
</evidence>
<keyword evidence="10" id="KW-1185">Reference proteome</keyword>
<dbReference type="Gene3D" id="3.90.1150.10">
    <property type="entry name" value="Aspartate Aminotransferase, domain 1"/>
    <property type="match status" value="1"/>
</dbReference>
<dbReference type="GO" id="GO:0005777">
    <property type="term" value="C:peroxisome"/>
    <property type="evidence" value="ECO:0007669"/>
    <property type="project" value="TreeGrafter"/>
</dbReference>
<protein>
    <recommendedName>
        <fullName evidence="8">Nudix hydrolase domain-containing protein</fullName>
    </recommendedName>
</protein>
<comment type="cofactor">
    <cofactor evidence="1">
        <name>Mg(2+)</name>
        <dbReference type="ChEBI" id="CHEBI:18420"/>
    </cofactor>
</comment>
<dbReference type="Gene3D" id="3.90.79.10">
    <property type="entry name" value="Nucleoside Triphosphate Pyrophosphohydrolase"/>
    <property type="match status" value="1"/>
</dbReference>
<keyword evidence="4" id="KW-0479">Metal-binding</keyword>
<organism evidence="9 10">
    <name type="scientific">Chenopodium quinoa</name>
    <name type="common">Quinoa</name>
    <dbReference type="NCBI Taxonomy" id="63459"/>
    <lineage>
        <taxon>Eukaryota</taxon>
        <taxon>Viridiplantae</taxon>
        <taxon>Streptophyta</taxon>
        <taxon>Embryophyta</taxon>
        <taxon>Tracheophyta</taxon>
        <taxon>Spermatophyta</taxon>
        <taxon>Magnoliopsida</taxon>
        <taxon>eudicotyledons</taxon>
        <taxon>Gunneridae</taxon>
        <taxon>Pentapetalae</taxon>
        <taxon>Caryophyllales</taxon>
        <taxon>Chenopodiaceae</taxon>
        <taxon>Chenopodioideae</taxon>
        <taxon>Atripliceae</taxon>
        <taxon>Chenopodium</taxon>
    </lineage>
</organism>